<dbReference type="InterPro" id="IPR029044">
    <property type="entry name" value="Nucleotide-diphossugar_trans"/>
</dbReference>
<dbReference type="AlphaFoldDB" id="A0A5B9PF44"/>
<gene>
    <name evidence="1" type="ORF">MFFC18_34010</name>
</gene>
<proteinExistence type="predicted"/>
<sequence>MKIRYHRPIMEPNSTPILFCIFNRPELTARVFRSIRERRPATLYIASDGPRALHPGDDAKVAAAREIVSEIDWPCEVRTRFLQNNLGCKHAISSAVSWAFEQSEELIILEDDCLPDPSFYGYCSNLLDRYRDVEKVMMVSGNNFQRSRRSDASYYFSRWTHIWGWATWKRAWQHFDVDVSSWPQLKRSRQLQAIFPDSAEYAHWSRTLDMQHAGEIDTWDFPWAYAVWANNGLSILPEKNLVTNIGFGSDATHTIDPESKLADIPACDLGPMLHPIDIVVNEAADRYTWKTVFRPTAEGAKPRVPYWKKLGLFRRRPRKKNTDAA</sequence>
<dbReference type="STRING" id="980251.GCA_001642875_02673"/>
<accession>A0A5B9PF44</accession>
<dbReference type="Proteomes" id="UP000322214">
    <property type="component" value="Chromosome"/>
</dbReference>
<organism evidence="1 2">
    <name type="scientific">Mariniblastus fucicola</name>
    <dbReference type="NCBI Taxonomy" id="980251"/>
    <lineage>
        <taxon>Bacteria</taxon>
        <taxon>Pseudomonadati</taxon>
        <taxon>Planctomycetota</taxon>
        <taxon>Planctomycetia</taxon>
        <taxon>Pirellulales</taxon>
        <taxon>Pirellulaceae</taxon>
        <taxon>Mariniblastus</taxon>
    </lineage>
</organism>
<reference evidence="1 2" key="1">
    <citation type="submission" date="2019-08" db="EMBL/GenBank/DDBJ databases">
        <title>Deep-cultivation of Planctomycetes and their phenomic and genomic characterization uncovers novel biology.</title>
        <authorList>
            <person name="Wiegand S."/>
            <person name="Jogler M."/>
            <person name="Boedeker C."/>
            <person name="Pinto D."/>
            <person name="Vollmers J."/>
            <person name="Rivas-Marin E."/>
            <person name="Kohn T."/>
            <person name="Peeters S.H."/>
            <person name="Heuer A."/>
            <person name="Rast P."/>
            <person name="Oberbeckmann S."/>
            <person name="Bunk B."/>
            <person name="Jeske O."/>
            <person name="Meyerdierks A."/>
            <person name="Storesund J.E."/>
            <person name="Kallscheuer N."/>
            <person name="Luecker S."/>
            <person name="Lage O.M."/>
            <person name="Pohl T."/>
            <person name="Merkel B.J."/>
            <person name="Hornburger P."/>
            <person name="Mueller R.-W."/>
            <person name="Bruemmer F."/>
            <person name="Labrenz M."/>
            <person name="Spormann A.M."/>
            <person name="Op den Camp H."/>
            <person name="Overmann J."/>
            <person name="Amann R."/>
            <person name="Jetten M.S.M."/>
            <person name="Mascher T."/>
            <person name="Medema M.H."/>
            <person name="Devos D.P."/>
            <person name="Kaster A.-K."/>
            <person name="Ovreas L."/>
            <person name="Rohde M."/>
            <person name="Galperin M.Y."/>
            <person name="Jogler C."/>
        </authorList>
    </citation>
    <scope>NUCLEOTIDE SEQUENCE [LARGE SCALE GENOMIC DNA]</scope>
    <source>
        <strain evidence="1 2">FC18</strain>
    </source>
</reference>
<evidence type="ECO:0008006" key="3">
    <source>
        <dbReference type="Google" id="ProtNLM"/>
    </source>
</evidence>
<protein>
    <recommendedName>
        <fullName evidence="3">GNT-I family protein</fullName>
    </recommendedName>
</protein>
<evidence type="ECO:0000313" key="1">
    <source>
        <dbReference type="EMBL" id="QEG23502.1"/>
    </source>
</evidence>
<evidence type="ECO:0000313" key="2">
    <source>
        <dbReference type="Proteomes" id="UP000322214"/>
    </source>
</evidence>
<dbReference type="Gene3D" id="3.90.550.10">
    <property type="entry name" value="Spore Coat Polysaccharide Biosynthesis Protein SpsA, Chain A"/>
    <property type="match status" value="1"/>
</dbReference>
<name>A0A5B9PF44_9BACT</name>
<dbReference type="SUPFAM" id="SSF53448">
    <property type="entry name" value="Nucleotide-diphospho-sugar transferases"/>
    <property type="match status" value="1"/>
</dbReference>
<keyword evidence="2" id="KW-1185">Reference proteome</keyword>
<dbReference type="KEGG" id="mff:MFFC18_34010"/>
<dbReference type="EMBL" id="CP042912">
    <property type="protein sequence ID" value="QEG23502.1"/>
    <property type="molecule type" value="Genomic_DNA"/>
</dbReference>